<organism evidence="1 2">
    <name type="scientific">Dreissena polymorpha</name>
    <name type="common">Zebra mussel</name>
    <name type="synonym">Mytilus polymorpha</name>
    <dbReference type="NCBI Taxonomy" id="45954"/>
    <lineage>
        <taxon>Eukaryota</taxon>
        <taxon>Metazoa</taxon>
        <taxon>Spiralia</taxon>
        <taxon>Lophotrochozoa</taxon>
        <taxon>Mollusca</taxon>
        <taxon>Bivalvia</taxon>
        <taxon>Autobranchia</taxon>
        <taxon>Heteroconchia</taxon>
        <taxon>Euheterodonta</taxon>
        <taxon>Imparidentia</taxon>
        <taxon>Neoheterodontei</taxon>
        <taxon>Myida</taxon>
        <taxon>Dreissenoidea</taxon>
        <taxon>Dreissenidae</taxon>
        <taxon>Dreissena</taxon>
    </lineage>
</organism>
<reference evidence="1" key="2">
    <citation type="submission" date="2020-11" db="EMBL/GenBank/DDBJ databases">
        <authorList>
            <person name="McCartney M.A."/>
            <person name="Auch B."/>
            <person name="Kono T."/>
            <person name="Mallez S."/>
            <person name="Becker A."/>
            <person name="Gohl D.M."/>
            <person name="Silverstein K.A.T."/>
            <person name="Koren S."/>
            <person name="Bechman K.B."/>
            <person name="Herman A."/>
            <person name="Abrahante J.E."/>
            <person name="Garbe J."/>
        </authorList>
    </citation>
    <scope>NUCLEOTIDE SEQUENCE</scope>
    <source>
        <strain evidence="1">Duluth1</strain>
        <tissue evidence="1">Whole animal</tissue>
    </source>
</reference>
<proteinExistence type="predicted"/>
<sequence length="171" mass="19463">MSDRLDDNYHTPEETLLEAASGRDIPIIVRFKETYQNKDYDDSGWFEDGLEIMVEGVRTIAYARIRVLAVHNEKEAQNAHYDDFVAERQMLLGQVYLMPMNVPVKLKLVTRPGKPITYTSIAQVIQDMPTKLLVHQDVISIPLSGGHNTLFPTNTVLTVKRVFTCSIDKVQ</sequence>
<accession>A0A9D4BHU1</accession>
<dbReference type="EMBL" id="JAIWYP010000016">
    <property type="protein sequence ID" value="KAH3695364.1"/>
    <property type="molecule type" value="Genomic_DNA"/>
</dbReference>
<reference evidence="1" key="1">
    <citation type="journal article" date="2019" name="bioRxiv">
        <title>The Genome of the Zebra Mussel, Dreissena polymorpha: A Resource for Invasive Species Research.</title>
        <authorList>
            <person name="McCartney M.A."/>
            <person name="Auch B."/>
            <person name="Kono T."/>
            <person name="Mallez S."/>
            <person name="Zhang Y."/>
            <person name="Obille A."/>
            <person name="Becker A."/>
            <person name="Abrahante J.E."/>
            <person name="Garbe J."/>
            <person name="Badalamenti J.P."/>
            <person name="Herman A."/>
            <person name="Mangelson H."/>
            <person name="Liachko I."/>
            <person name="Sullivan S."/>
            <person name="Sone E.D."/>
            <person name="Koren S."/>
            <person name="Silverstein K.A.T."/>
            <person name="Beckman K.B."/>
            <person name="Gohl D.M."/>
        </authorList>
    </citation>
    <scope>NUCLEOTIDE SEQUENCE</scope>
    <source>
        <strain evidence="1">Duluth1</strain>
        <tissue evidence="1">Whole animal</tissue>
    </source>
</reference>
<keyword evidence="2" id="KW-1185">Reference proteome</keyword>
<dbReference type="Proteomes" id="UP000828390">
    <property type="component" value="Unassembled WGS sequence"/>
</dbReference>
<evidence type="ECO:0000313" key="1">
    <source>
        <dbReference type="EMBL" id="KAH3695364.1"/>
    </source>
</evidence>
<protein>
    <submittedName>
        <fullName evidence="1">Uncharacterized protein</fullName>
    </submittedName>
</protein>
<gene>
    <name evidence="1" type="ORF">DPMN_082821</name>
</gene>
<dbReference type="AlphaFoldDB" id="A0A9D4BHU1"/>
<name>A0A9D4BHU1_DREPO</name>
<evidence type="ECO:0000313" key="2">
    <source>
        <dbReference type="Proteomes" id="UP000828390"/>
    </source>
</evidence>
<comment type="caution">
    <text evidence="1">The sequence shown here is derived from an EMBL/GenBank/DDBJ whole genome shotgun (WGS) entry which is preliminary data.</text>
</comment>